<dbReference type="GO" id="GO:0005886">
    <property type="term" value="C:plasma membrane"/>
    <property type="evidence" value="ECO:0007669"/>
    <property type="project" value="UniProtKB-SubCell"/>
</dbReference>
<dbReference type="Proteomes" id="UP000051086">
    <property type="component" value="Unassembled WGS sequence"/>
</dbReference>
<keyword evidence="4 10" id="KW-0808">Transferase</keyword>
<reference evidence="9 11" key="1">
    <citation type="submission" date="2015-09" db="EMBL/GenBank/DDBJ databases">
        <authorList>
            <person name="Rodrigo-Torres L."/>
            <person name="Arahal D.R."/>
        </authorList>
    </citation>
    <scope>NUCLEOTIDE SEQUENCE [LARGE SCALE GENOMIC DNA]</scope>
    <source>
        <strain evidence="9 11">CECT 5118</strain>
    </source>
</reference>
<dbReference type="CDD" id="cd00761">
    <property type="entry name" value="Glyco_tranf_GTA_type"/>
    <property type="match status" value="1"/>
</dbReference>
<evidence type="ECO:0000256" key="5">
    <source>
        <dbReference type="ARBA" id="ARBA00023136"/>
    </source>
</evidence>
<dbReference type="SUPFAM" id="SSF53448">
    <property type="entry name" value="Nucleotide-diphospho-sugar transferases"/>
    <property type="match status" value="1"/>
</dbReference>
<keyword evidence="6" id="KW-1133">Transmembrane helix</keyword>
<dbReference type="Pfam" id="PF00535">
    <property type="entry name" value="Glycos_transf_2"/>
    <property type="match status" value="1"/>
</dbReference>
<evidence type="ECO:0000313" key="9">
    <source>
        <dbReference type="EMBL" id="CUH66557.1"/>
    </source>
</evidence>
<dbReference type="OrthoDB" id="8416156at2"/>
<dbReference type="GO" id="GO:0016757">
    <property type="term" value="F:glycosyltransferase activity"/>
    <property type="evidence" value="ECO:0007669"/>
    <property type="project" value="UniProtKB-KW"/>
</dbReference>
<keyword evidence="11" id="KW-1185">Reference proteome</keyword>
<keyword evidence="5 6" id="KW-0472">Membrane</keyword>
<evidence type="ECO:0000256" key="3">
    <source>
        <dbReference type="ARBA" id="ARBA00022676"/>
    </source>
</evidence>
<feature type="domain" description="Galactosyltransferase C-terminal" evidence="8">
    <location>
        <begin position="150"/>
        <end position="196"/>
    </location>
</feature>
<keyword evidence="6" id="KW-0812">Transmembrane</keyword>
<proteinExistence type="predicted"/>
<dbReference type="EMBL" id="CYSC01000017">
    <property type="protein sequence ID" value="CUH71267.1"/>
    <property type="molecule type" value="Genomic_DNA"/>
</dbReference>
<dbReference type="InterPro" id="IPR001173">
    <property type="entry name" value="Glyco_trans_2-like"/>
</dbReference>
<name>A0A0P1FYF9_9RHOB</name>
<evidence type="ECO:0000313" key="10">
    <source>
        <dbReference type="EMBL" id="CUH71267.1"/>
    </source>
</evidence>
<comment type="subcellular location">
    <subcellularLocation>
        <location evidence="1">Cell membrane</location>
    </subcellularLocation>
</comment>
<feature type="transmembrane region" description="Helical" evidence="6">
    <location>
        <begin position="242"/>
        <end position="271"/>
    </location>
</feature>
<evidence type="ECO:0000256" key="2">
    <source>
        <dbReference type="ARBA" id="ARBA00022475"/>
    </source>
</evidence>
<dbReference type="EMBL" id="CYSB01000026">
    <property type="protein sequence ID" value="CUH66557.1"/>
    <property type="molecule type" value="Genomic_DNA"/>
</dbReference>
<feature type="transmembrane region" description="Helical" evidence="6">
    <location>
        <begin position="291"/>
        <end position="313"/>
    </location>
</feature>
<organism evidence="10 12">
    <name type="scientific">Thalassovita autumnalis</name>
    <dbReference type="NCBI Taxonomy" id="2072972"/>
    <lineage>
        <taxon>Bacteria</taxon>
        <taxon>Pseudomonadati</taxon>
        <taxon>Pseudomonadota</taxon>
        <taxon>Alphaproteobacteria</taxon>
        <taxon>Rhodobacterales</taxon>
        <taxon>Roseobacteraceae</taxon>
        <taxon>Thalassovita</taxon>
    </lineage>
</organism>
<sequence length="327" mass="35999">MSGPIADASVAAVAIGRNEGERLVRCLTSLKDQVDWVIYVDSGSTDGSVAAARDMGVEVVELDTKVPFTAARARNAGFAALGDNPPPFVQFVDGDCGVAPGWITAALAGFDGREDLAVVTGWRSEIHPEASIYNALVEFEWHRPAGEIPACGGDMMVRSADFIAVGGFDPTVIAAEDDEFCTRLRKSGKRLLRIPVAMTQHDAAMTRFGQWWQRAVRSGHGFAQVGDLHPDYFRPERRRVTIFGALLPMLAVIGLLVWMPLLWGALALYVLSYVRTVQGLRREGLPPRPSLYQAVFLSLSKFPNLLGMLRYYLRKSRGRAMRIIEYK</sequence>
<evidence type="ECO:0000256" key="6">
    <source>
        <dbReference type="SAM" id="Phobius"/>
    </source>
</evidence>
<keyword evidence="2" id="KW-1003">Cell membrane</keyword>
<reference evidence="10 12" key="2">
    <citation type="submission" date="2015-09" db="EMBL/GenBank/DDBJ databases">
        <authorList>
            <consortium name="Swine Surveillance"/>
        </authorList>
    </citation>
    <scope>NUCLEOTIDE SEQUENCE [LARGE SCALE GENOMIC DNA]</scope>
    <source>
        <strain evidence="10 12">5120</strain>
    </source>
</reference>
<protein>
    <submittedName>
        <fullName evidence="10">Mycofactocin system glycosyltransferase</fullName>
    </submittedName>
</protein>
<dbReference type="InterPro" id="IPR027791">
    <property type="entry name" value="Galactosyl_T_C"/>
</dbReference>
<keyword evidence="3" id="KW-0328">Glycosyltransferase</keyword>
<dbReference type="PANTHER" id="PTHR43646">
    <property type="entry name" value="GLYCOSYLTRANSFERASE"/>
    <property type="match status" value="1"/>
</dbReference>
<gene>
    <name evidence="9" type="ORF">TL5118_01820</name>
    <name evidence="10" type="ORF">TL5120_01053</name>
</gene>
<dbReference type="RefSeq" id="WP_058242587.1">
    <property type="nucleotide sequence ID" value="NZ_CYSB01000026.1"/>
</dbReference>
<feature type="domain" description="Glycosyltransferase 2-like" evidence="7">
    <location>
        <begin position="18"/>
        <end position="122"/>
    </location>
</feature>
<evidence type="ECO:0000313" key="12">
    <source>
        <dbReference type="Proteomes" id="UP000051887"/>
    </source>
</evidence>
<dbReference type="PANTHER" id="PTHR43646:SF2">
    <property type="entry name" value="GLYCOSYLTRANSFERASE 2-LIKE DOMAIN-CONTAINING PROTEIN"/>
    <property type="match status" value="1"/>
</dbReference>
<evidence type="ECO:0000256" key="4">
    <source>
        <dbReference type="ARBA" id="ARBA00022679"/>
    </source>
</evidence>
<evidence type="ECO:0000259" key="8">
    <source>
        <dbReference type="Pfam" id="PF02709"/>
    </source>
</evidence>
<dbReference type="InterPro" id="IPR029044">
    <property type="entry name" value="Nucleotide-diphossugar_trans"/>
</dbReference>
<accession>A0A0P1FYF9</accession>
<evidence type="ECO:0000256" key="1">
    <source>
        <dbReference type="ARBA" id="ARBA00004236"/>
    </source>
</evidence>
<dbReference type="AlphaFoldDB" id="A0A0P1FYF9"/>
<dbReference type="Gene3D" id="3.90.550.10">
    <property type="entry name" value="Spore Coat Polysaccharide Biosynthesis Protein SpsA, Chain A"/>
    <property type="match status" value="1"/>
</dbReference>
<evidence type="ECO:0000313" key="11">
    <source>
        <dbReference type="Proteomes" id="UP000051086"/>
    </source>
</evidence>
<evidence type="ECO:0000259" key="7">
    <source>
        <dbReference type="Pfam" id="PF00535"/>
    </source>
</evidence>
<dbReference type="Pfam" id="PF02709">
    <property type="entry name" value="Glyco_transf_7C"/>
    <property type="match status" value="1"/>
</dbReference>
<dbReference type="Proteomes" id="UP000051887">
    <property type="component" value="Unassembled WGS sequence"/>
</dbReference>